<protein>
    <submittedName>
        <fullName evidence="1">Uncharacterized protein</fullName>
    </submittedName>
</protein>
<dbReference type="EMBL" id="CACTIH010001938">
    <property type="protein sequence ID" value="CAA2969347.1"/>
    <property type="molecule type" value="Genomic_DNA"/>
</dbReference>
<reference evidence="1 2" key="1">
    <citation type="submission" date="2019-12" db="EMBL/GenBank/DDBJ databases">
        <authorList>
            <person name="Alioto T."/>
            <person name="Alioto T."/>
            <person name="Gomez Garrido J."/>
        </authorList>
    </citation>
    <scope>NUCLEOTIDE SEQUENCE [LARGE SCALE GENOMIC DNA]</scope>
</reference>
<keyword evidence="2" id="KW-1185">Reference proteome</keyword>
<sequence length="115" mass="12562">MGLNGGRGCYVKEAAVEPVPMQYDNSETANLTNFSRPGFLLRSNCFVPNNDHTGEHSLLKNAFGPFLVEELSRDYKQMDSGATSSAKNVGHSSCARNTVSTASQLFTIEEIPFIK</sequence>
<evidence type="ECO:0000313" key="1">
    <source>
        <dbReference type="EMBL" id="CAA2969347.1"/>
    </source>
</evidence>
<evidence type="ECO:0000313" key="2">
    <source>
        <dbReference type="Proteomes" id="UP000594638"/>
    </source>
</evidence>
<comment type="caution">
    <text evidence="1">The sequence shown here is derived from an EMBL/GenBank/DDBJ whole genome shotgun (WGS) entry which is preliminary data.</text>
</comment>
<accession>A0A8S0QUC9</accession>
<organism evidence="1 2">
    <name type="scientific">Olea europaea subsp. europaea</name>
    <dbReference type="NCBI Taxonomy" id="158383"/>
    <lineage>
        <taxon>Eukaryota</taxon>
        <taxon>Viridiplantae</taxon>
        <taxon>Streptophyta</taxon>
        <taxon>Embryophyta</taxon>
        <taxon>Tracheophyta</taxon>
        <taxon>Spermatophyta</taxon>
        <taxon>Magnoliopsida</taxon>
        <taxon>eudicotyledons</taxon>
        <taxon>Gunneridae</taxon>
        <taxon>Pentapetalae</taxon>
        <taxon>asterids</taxon>
        <taxon>lamiids</taxon>
        <taxon>Lamiales</taxon>
        <taxon>Oleaceae</taxon>
        <taxon>Oleeae</taxon>
        <taxon>Olea</taxon>
    </lineage>
</organism>
<gene>
    <name evidence="1" type="ORF">OLEA9_A067977</name>
</gene>
<proteinExistence type="predicted"/>
<dbReference type="Gramene" id="OE9A067977T1">
    <property type="protein sequence ID" value="OE9A067977C1"/>
    <property type="gene ID" value="OE9A067977"/>
</dbReference>
<name>A0A8S0QUC9_OLEEU</name>
<dbReference type="Proteomes" id="UP000594638">
    <property type="component" value="Unassembled WGS sequence"/>
</dbReference>
<dbReference type="AlphaFoldDB" id="A0A8S0QUC9"/>